<dbReference type="AlphaFoldDB" id="A0A392QBN8"/>
<accession>A0A392QBN8</accession>
<evidence type="ECO:0000313" key="4">
    <source>
        <dbReference type="Proteomes" id="UP000265520"/>
    </source>
</evidence>
<dbReference type="InterPro" id="IPR000157">
    <property type="entry name" value="TIR_dom"/>
</dbReference>
<keyword evidence="4" id="KW-1185">Reference proteome</keyword>
<dbReference type="PROSITE" id="PS50104">
    <property type="entry name" value="TIR"/>
    <property type="match status" value="1"/>
</dbReference>
<sequence>MAAASSSSSDPQWIHDVFINFRGEDTRKNIVSHLYAALSNAGINTFLDDEKLRRGMELGPELLGAIEGSRISIVVFSKTYTSSTWCLKEL</sequence>
<dbReference type="Proteomes" id="UP000265520">
    <property type="component" value="Unassembled WGS sequence"/>
</dbReference>
<comment type="caution">
    <text evidence="3">The sequence shown here is derived from an EMBL/GenBank/DDBJ whole genome shotgun (WGS) entry which is preliminary data.</text>
</comment>
<dbReference type="Gene3D" id="3.40.50.10140">
    <property type="entry name" value="Toll/interleukin-1 receptor homology (TIR) domain"/>
    <property type="match status" value="1"/>
</dbReference>
<protein>
    <submittedName>
        <fullName evidence="3">NBS-containing resistance-like protein</fullName>
    </submittedName>
</protein>
<dbReference type="InterPro" id="IPR035897">
    <property type="entry name" value="Toll_tir_struct_dom_sf"/>
</dbReference>
<dbReference type="EMBL" id="LXQA010126831">
    <property type="protein sequence ID" value="MCI21793.1"/>
    <property type="molecule type" value="Genomic_DNA"/>
</dbReference>
<dbReference type="PANTHER" id="PTHR32009">
    <property type="entry name" value="TMV RESISTANCE PROTEIN N-LIKE"/>
    <property type="match status" value="1"/>
</dbReference>
<keyword evidence="1" id="KW-0520">NAD</keyword>
<evidence type="ECO:0000313" key="3">
    <source>
        <dbReference type="EMBL" id="MCI21793.1"/>
    </source>
</evidence>
<dbReference type="PANTHER" id="PTHR32009:SF152">
    <property type="entry name" value="NEUTRAL_ALKALINE INVERTASE"/>
    <property type="match status" value="1"/>
</dbReference>
<dbReference type="GO" id="GO:0007165">
    <property type="term" value="P:signal transduction"/>
    <property type="evidence" value="ECO:0007669"/>
    <property type="project" value="InterPro"/>
</dbReference>
<name>A0A392QBN8_9FABA</name>
<dbReference type="SUPFAM" id="SSF52200">
    <property type="entry name" value="Toll/Interleukin receptor TIR domain"/>
    <property type="match status" value="1"/>
</dbReference>
<evidence type="ECO:0000256" key="1">
    <source>
        <dbReference type="ARBA" id="ARBA00023027"/>
    </source>
</evidence>
<organism evidence="3 4">
    <name type="scientific">Trifolium medium</name>
    <dbReference type="NCBI Taxonomy" id="97028"/>
    <lineage>
        <taxon>Eukaryota</taxon>
        <taxon>Viridiplantae</taxon>
        <taxon>Streptophyta</taxon>
        <taxon>Embryophyta</taxon>
        <taxon>Tracheophyta</taxon>
        <taxon>Spermatophyta</taxon>
        <taxon>Magnoliopsida</taxon>
        <taxon>eudicotyledons</taxon>
        <taxon>Gunneridae</taxon>
        <taxon>Pentapetalae</taxon>
        <taxon>rosids</taxon>
        <taxon>fabids</taxon>
        <taxon>Fabales</taxon>
        <taxon>Fabaceae</taxon>
        <taxon>Papilionoideae</taxon>
        <taxon>50 kb inversion clade</taxon>
        <taxon>NPAAA clade</taxon>
        <taxon>Hologalegina</taxon>
        <taxon>IRL clade</taxon>
        <taxon>Trifolieae</taxon>
        <taxon>Trifolium</taxon>
    </lineage>
</organism>
<feature type="domain" description="TIR" evidence="2">
    <location>
        <begin position="13"/>
        <end position="90"/>
    </location>
</feature>
<dbReference type="SMART" id="SM00255">
    <property type="entry name" value="TIR"/>
    <property type="match status" value="1"/>
</dbReference>
<evidence type="ECO:0000259" key="2">
    <source>
        <dbReference type="PROSITE" id="PS50104"/>
    </source>
</evidence>
<proteinExistence type="predicted"/>
<feature type="non-terminal residue" evidence="3">
    <location>
        <position position="90"/>
    </location>
</feature>
<reference evidence="3 4" key="1">
    <citation type="journal article" date="2018" name="Front. Plant Sci.">
        <title>Red Clover (Trifolium pratense) and Zigzag Clover (T. medium) - A Picture of Genomic Similarities and Differences.</title>
        <authorList>
            <person name="Dluhosova J."/>
            <person name="Istvanek J."/>
            <person name="Nedelnik J."/>
            <person name="Repkova J."/>
        </authorList>
    </citation>
    <scope>NUCLEOTIDE SEQUENCE [LARGE SCALE GENOMIC DNA]</scope>
    <source>
        <strain evidence="4">cv. 10/8</strain>
        <tissue evidence="3">Leaf</tissue>
    </source>
</reference>
<dbReference type="Pfam" id="PF01582">
    <property type="entry name" value="TIR"/>
    <property type="match status" value="1"/>
</dbReference>